<feature type="binding site" evidence="5">
    <location>
        <position position="10"/>
    </location>
    <ligand>
        <name>S-adenosyl-L-methionine</name>
        <dbReference type="ChEBI" id="CHEBI:59789"/>
    </ligand>
</feature>
<accession>A0A075GNG1</accession>
<evidence type="ECO:0000259" key="6">
    <source>
        <dbReference type="SMART" id="SM00650"/>
    </source>
</evidence>
<evidence type="ECO:0000256" key="3">
    <source>
        <dbReference type="ARBA" id="ARBA00022691"/>
    </source>
</evidence>
<keyword evidence="2 5" id="KW-0808">Transferase</keyword>
<proteinExistence type="inferred from homology"/>
<feature type="binding site" evidence="5">
    <location>
        <position position="37"/>
    </location>
    <ligand>
        <name>S-adenosyl-L-methionine</name>
        <dbReference type="ChEBI" id="CHEBI:59789"/>
    </ligand>
</feature>
<evidence type="ECO:0000256" key="4">
    <source>
        <dbReference type="ARBA" id="ARBA00022884"/>
    </source>
</evidence>
<dbReference type="InterPro" id="IPR001737">
    <property type="entry name" value="KsgA/Erm"/>
</dbReference>
<dbReference type="InterPro" id="IPR029063">
    <property type="entry name" value="SAM-dependent_MTases_sf"/>
</dbReference>
<reference evidence="7" key="1">
    <citation type="journal article" date="2014" name="Genome Biol. Evol.">
        <title>Pangenome evidence for extensive interdomain horizontal transfer affecting lineage core and shell genes in uncultured planktonic thaumarchaeota and euryarchaeota.</title>
        <authorList>
            <person name="Deschamps P."/>
            <person name="Zivanovic Y."/>
            <person name="Moreira D."/>
            <person name="Rodriguez-Valera F."/>
            <person name="Lopez-Garcia P."/>
        </authorList>
    </citation>
    <scope>NUCLEOTIDE SEQUENCE</scope>
</reference>
<protein>
    <submittedName>
        <fullName evidence="7">Ribosomal RNA adenine methylase transferase (KsgA)</fullName>
        <ecNumber evidence="7">2.1.1.182</ecNumber>
    </submittedName>
</protein>
<dbReference type="AlphaFoldDB" id="A0A075GNG1"/>
<dbReference type="PANTHER" id="PTHR11727:SF7">
    <property type="entry name" value="DIMETHYLADENOSINE TRANSFERASE-RELATED"/>
    <property type="match status" value="1"/>
</dbReference>
<feature type="binding site" evidence="5">
    <location>
        <position position="12"/>
    </location>
    <ligand>
        <name>S-adenosyl-L-methionine</name>
        <dbReference type="ChEBI" id="CHEBI:59789"/>
    </ligand>
</feature>
<organism evidence="7">
    <name type="scientific">uncultured marine thaumarchaeote KM3_167_H09</name>
    <dbReference type="NCBI Taxonomy" id="1456036"/>
    <lineage>
        <taxon>Archaea</taxon>
        <taxon>Nitrososphaerota</taxon>
        <taxon>environmental samples</taxon>
    </lineage>
</organism>
<dbReference type="GO" id="GO:0003723">
    <property type="term" value="F:RNA binding"/>
    <property type="evidence" value="ECO:0007669"/>
    <property type="project" value="UniProtKB-UniRule"/>
</dbReference>
<gene>
    <name evidence="7" type="primary">ksgA</name>
</gene>
<feature type="binding site" evidence="5">
    <location>
        <position position="58"/>
    </location>
    <ligand>
        <name>S-adenosyl-L-methionine</name>
        <dbReference type="ChEBI" id="CHEBI:59789"/>
    </ligand>
</feature>
<evidence type="ECO:0000256" key="1">
    <source>
        <dbReference type="ARBA" id="ARBA00022603"/>
    </source>
</evidence>
<keyword evidence="4 5" id="KW-0694">RNA-binding</keyword>
<keyword evidence="1 5" id="KW-0489">Methyltransferase</keyword>
<dbReference type="SMART" id="SM00650">
    <property type="entry name" value="rADc"/>
    <property type="match status" value="1"/>
</dbReference>
<evidence type="ECO:0000256" key="5">
    <source>
        <dbReference type="PROSITE-ProRule" id="PRU01026"/>
    </source>
</evidence>
<dbReference type="SUPFAM" id="SSF53335">
    <property type="entry name" value="S-adenosyl-L-methionine-dependent methyltransferases"/>
    <property type="match status" value="1"/>
</dbReference>
<sequence length="233" mass="26591">MKKRKNLGQHFLKSKTIAKSIASAAEITKNDVVLEIGTGYGILVPYLCNKAKQVFSIEADRNLHVLAQSNFYEYSNLILEFGNGFTSTHSFSIFVSNLPYSKSRFAIEWLLQKKFSAAVIMVQKEFANKLVSRDDHKAVAVLANYGFKIRFLMNVKKSNFFPPPKVDSTVLILKQKKPLSKVLISTVNHIFSYRRKTIQNILKQFNINSTSKRRLDDLTGDEIIKIAKKIIRN</sequence>
<dbReference type="GO" id="GO:0052908">
    <property type="term" value="F:16S rRNA (adenine(1518)-N(6)/adenine(1519)-N(6))-dimethyltransferase activity"/>
    <property type="evidence" value="ECO:0007669"/>
    <property type="project" value="UniProtKB-EC"/>
</dbReference>
<dbReference type="Gene3D" id="3.40.50.150">
    <property type="entry name" value="Vaccinia Virus protein VP39"/>
    <property type="match status" value="1"/>
</dbReference>
<evidence type="ECO:0000313" key="7">
    <source>
        <dbReference type="EMBL" id="AIF03497.1"/>
    </source>
</evidence>
<dbReference type="EC" id="2.1.1.182" evidence="7"/>
<feature type="binding site" evidence="5">
    <location>
        <position position="97"/>
    </location>
    <ligand>
        <name>S-adenosyl-L-methionine</name>
        <dbReference type="ChEBI" id="CHEBI:59789"/>
    </ligand>
</feature>
<dbReference type="PANTHER" id="PTHR11727">
    <property type="entry name" value="DIMETHYLADENOSINE TRANSFERASE"/>
    <property type="match status" value="1"/>
</dbReference>
<dbReference type="EMBL" id="KF900681">
    <property type="protein sequence ID" value="AIF03497.1"/>
    <property type="molecule type" value="Genomic_DNA"/>
</dbReference>
<dbReference type="Pfam" id="PF00398">
    <property type="entry name" value="RrnaAD"/>
    <property type="match status" value="1"/>
</dbReference>
<comment type="caution">
    <text evidence="5">Lacks conserved residue(s) required for the propagation of feature annotation.</text>
</comment>
<dbReference type="PROSITE" id="PS51689">
    <property type="entry name" value="SAM_RNA_A_N6_MT"/>
    <property type="match status" value="1"/>
</dbReference>
<comment type="similarity">
    <text evidence="5">Belongs to the class I-like SAM-binding methyltransferase superfamily. rRNA adenine N(6)-methyltransferase family.</text>
</comment>
<dbReference type="InterPro" id="IPR020598">
    <property type="entry name" value="rRNA_Ade_methylase_Trfase_N"/>
</dbReference>
<name>A0A075GNG1_9ARCH</name>
<feature type="domain" description="Ribosomal RNA adenine methylase transferase N-terminal" evidence="6">
    <location>
        <begin position="17"/>
        <end position="177"/>
    </location>
</feature>
<keyword evidence="3 5" id="KW-0949">S-adenosyl-L-methionine</keyword>
<evidence type="ECO:0000256" key="2">
    <source>
        <dbReference type="ARBA" id="ARBA00022679"/>
    </source>
</evidence>